<name>C9ZT93_TRYB9</name>
<organism evidence="2 3">
    <name type="scientific">Trypanosoma brucei gambiense (strain MHOM/CI/86/DAL972)</name>
    <dbReference type="NCBI Taxonomy" id="679716"/>
    <lineage>
        <taxon>Eukaryota</taxon>
        <taxon>Discoba</taxon>
        <taxon>Euglenozoa</taxon>
        <taxon>Kinetoplastea</taxon>
        <taxon>Metakinetoplastina</taxon>
        <taxon>Trypanosomatida</taxon>
        <taxon>Trypanosomatidae</taxon>
        <taxon>Trypanosoma</taxon>
    </lineage>
</organism>
<keyword evidence="1" id="KW-1133">Transmembrane helix</keyword>
<accession>C9ZT93</accession>
<reference evidence="3" key="1">
    <citation type="journal article" date="2010" name="PLoS Negl. Trop. Dis.">
        <title>The genome sequence of Trypanosoma brucei gambiense, causative agent of chronic human african trypanosomiasis.</title>
        <authorList>
            <person name="Jackson A.P."/>
            <person name="Sanders M."/>
            <person name="Berry A."/>
            <person name="McQuillan J."/>
            <person name="Aslett M.A."/>
            <person name="Quail M.A."/>
            <person name="Chukualim B."/>
            <person name="Capewell P."/>
            <person name="MacLeod A."/>
            <person name="Melville S.E."/>
            <person name="Gibson W."/>
            <person name="Barry J.D."/>
            <person name="Berriman M."/>
            <person name="Hertz-Fowler C."/>
        </authorList>
    </citation>
    <scope>NUCLEOTIDE SEQUENCE [LARGE SCALE GENOMIC DNA]</scope>
    <source>
        <strain evidence="3">MHOM/CI/86/DAL972</strain>
    </source>
</reference>
<evidence type="ECO:0000256" key="1">
    <source>
        <dbReference type="SAM" id="Phobius"/>
    </source>
</evidence>
<gene>
    <name evidence="2" type="ORF">TbgDal_VII5390</name>
</gene>
<dbReference type="KEGG" id="tbg:TbgDal_VII5390"/>
<dbReference type="Proteomes" id="UP000002316">
    <property type="component" value="Chromosome 7"/>
</dbReference>
<dbReference type="EMBL" id="FN554970">
    <property type="protein sequence ID" value="CBH12628.1"/>
    <property type="molecule type" value="Genomic_DNA"/>
</dbReference>
<evidence type="ECO:0000313" key="3">
    <source>
        <dbReference type="Proteomes" id="UP000002316"/>
    </source>
</evidence>
<proteinExistence type="predicted"/>
<keyword evidence="1" id="KW-0812">Transmembrane</keyword>
<protein>
    <submittedName>
        <fullName evidence="2">Uncharacterized protein</fullName>
    </submittedName>
</protein>
<sequence length="152" mass="17555">MKPPISSFSQLHFTSFHISFFISPHRNHFPFHAFNYLFIYFISTPTATRVAIVTITDIIIYQYYLQFPSPMPSFIGFKARHFLVLPSMATFSSFPFPFLSSCSSSSLSLGFTHLFFIFKHLICHSDSSTLFSTLLPYMLNDDMSSFQNKTNK</sequence>
<feature type="transmembrane region" description="Helical" evidence="1">
    <location>
        <begin position="37"/>
        <end position="61"/>
    </location>
</feature>
<dbReference type="RefSeq" id="XP_011774908.1">
    <property type="nucleotide sequence ID" value="XM_011776606.1"/>
</dbReference>
<evidence type="ECO:0000313" key="2">
    <source>
        <dbReference type="EMBL" id="CBH12628.1"/>
    </source>
</evidence>
<dbReference type="GeneID" id="23862781"/>
<dbReference type="AlphaFoldDB" id="C9ZT93"/>
<keyword evidence="1" id="KW-0472">Membrane</keyword>